<comment type="caution">
    <text evidence="2">The sequence shown here is derived from an EMBL/GenBank/DDBJ whole genome shotgun (WGS) entry which is preliminary data.</text>
</comment>
<dbReference type="AlphaFoldDB" id="D5RSL3"/>
<dbReference type="HOGENOM" id="CLU_3209746_0_0_5"/>
<organism evidence="2 3">
    <name type="scientific">Pseudoroseomonas cervicalis ATCC 49957</name>
    <dbReference type="NCBI Taxonomy" id="525371"/>
    <lineage>
        <taxon>Bacteria</taxon>
        <taxon>Pseudomonadati</taxon>
        <taxon>Pseudomonadota</taxon>
        <taxon>Alphaproteobacteria</taxon>
        <taxon>Acetobacterales</taxon>
        <taxon>Roseomonadaceae</taxon>
        <taxon>Roseomonas</taxon>
    </lineage>
</organism>
<name>D5RSL3_9PROT</name>
<keyword evidence="3" id="KW-1185">Reference proteome</keyword>
<protein>
    <submittedName>
        <fullName evidence="2">Uncharacterized protein</fullName>
    </submittedName>
</protein>
<evidence type="ECO:0000313" key="2">
    <source>
        <dbReference type="EMBL" id="EFH09714.1"/>
    </source>
</evidence>
<gene>
    <name evidence="2" type="ORF">HMPREF0731_4075</name>
</gene>
<feature type="region of interest" description="Disordered" evidence="1">
    <location>
        <begin position="1"/>
        <end position="24"/>
    </location>
</feature>
<accession>D5RSL3</accession>
<evidence type="ECO:0000256" key="1">
    <source>
        <dbReference type="SAM" id="MobiDB-lite"/>
    </source>
</evidence>
<dbReference type="EMBL" id="ADVL01000747">
    <property type="protein sequence ID" value="EFH09714.1"/>
    <property type="molecule type" value="Genomic_DNA"/>
</dbReference>
<sequence>MKAATLGKSGGCGGYPPRPPGLRRGVIFLARPGLAARLTSRRRPR</sequence>
<reference evidence="2 3" key="1">
    <citation type="submission" date="2010-04" db="EMBL/GenBank/DDBJ databases">
        <authorList>
            <person name="Qin X."/>
            <person name="Bachman B."/>
            <person name="Battles P."/>
            <person name="Bell A."/>
            <person name="Bess C."/>
            <person name="Bickham C."/>
            <person name="Chaboub L."/>
            <person name="Chen D."/>
            <person name="Coyle M."/>
            <person name="Deiros D.R."/>
            <person name="Dinh H."/>
            <person name="Forbes L."/>
            <person name="Fowler G."/>
            <person name="Francisco L."/>
            <person name="Fu Q."/>
            <person name="Gubbala S."/>
            <person name="Hale W."/>
            <person name="Han Y."/>
            <person name="Hemphill L."/>
            <person name="Highlander S.K."/>
            <person name="Hirani K."/>
            <person name="Hogues M."/>
            <person name="Jackson L."/>
            <person name="Jakkamsetti A."/>
            <person name="Javaid M."/>
            <person name="Jiang H."/>
            <person name="Korchina V."/>
            <person name="Kovar C."/>
            <person name="Lara F."/>
            <person name="Lee S."/>
            <person name="Mata R."/>
            <person name="Mathew T."/>
            <person name="Moen C."/>
            <person name="Morales K."/>
            <person name="Munidasa M."/>
            <person name="Nazareth L."/>
            <person name="Ngo R."/>
            <person name="Nguyen L."/>
            <person name="Okwuonu G."/>
            <person name="Ongeri F."/>
            <person name="Patil S."/>
            <person name="Petrosino J."/>
            <person name="Pham C."/>
            <person name="Pham P."/>
            <person name="Pu L.-L."/>
            <person name="Puazo M."/>
            <person name="Raj R."/>
            <person name="Reid J."/>
            <person name="Rouhana J."/>
            <person name="Saada N."/>
            <person name="Shang Y."/>
            <person name="Simmons D."/>
            <person name="Thornton R."/>
            <person name="Warren J."/>
            <person name="Weissenberger G."/>
            <person name="Zhang J."/>
            <person name="Zhang L."/>
            <person name="Zhou C."/>
            <person name="Zhu D."/>
            <person name="Muzny D."/>
            <person name="Worley K."/>
            <person name="Gibbs R."/>
        </authorList>
    </citation>
    <scope>NUCLEOTIDE SEQUENCE [LARGE SCALE GENOMIC DNA]</scope>
    <source>
        <strain evidence="2 3">ATCC 49957</strain>
    </source>
</reference>
<proteinExistence type="predicted"/>
<evidence type="ECO:0000313" key="3">
    <source>
        <dbReference type="Proteomes" id="UP000005324"/>
    </source>
</evidence>
<feature type="non-terminal residue" evidence="2">
    <location>
        <position position="45"/>
    </location>
</feature>
<dbReference type="Proteomes" id="UP000005324">
    <property type="component" value="Unassembled WGS sequence"/>
</dbReference>